<reference evidence="1" key="1">
    <citation type="submission" date="2021-02" db="EMBL/GenBank/DDBJ databases">
        <authorList>
            <person name="Nowell W R."/>
        </authorList>
    </citation>
    <scope>NUCLEOTIDE SEQUENCE</scope>
</reference>
<dbReference type="EMBL" id="CAJOAX010011707">
    <property type="protein sequence ID" value="CAF4098479.1"/>
    <property type="molecule type" value="Genomic_DNA"/>
</dbReference>
<name>A0A819UPJ2_9BILA</name>
<dbReference type="AlphaFoldDB" id="A0A819UPJ2"/>
<accession>A0A819UPJ2</accession>
<evidence type="ECO:0000313" key="1">
    <source>
        <dbReference type="EMBL" id="CAF4098479.1"/>
    </source>
</evidence>
<proteinExistence type="predicted"/>
<evidence type="ECO:0000313" key="2">
    <source>
        <dbReference type="Proteomes" id="UP000663823"/>
    </source>
</evidence>
<dbReference type="Proteomes" id="UP000663823">
    <property type="component" value="Unassembled WGS sequence"/>
</dbReference>
<gene>
    <name evidence="1" type="ORF">OTI717_LOCUS34026</name>
</gene>
<comment type="caution">
    <text evidence="1">The sequence shown here is derived from an EMBL/GenBank/DDBJ whole genome shotgun (WGS) entry which is preliminary data.</text>
</comment>
<sequence>MIVQPANNNGAGPDNGATAASASIPLAIAILVGILLSPNVAATSTPFLFTSPLPARVINTISGVNINNLF</sequence>
<protein>
    <submittedName>
        <fullName evidence="1">Uncharacterized protein</fullName>
    </submittedName>
</protein>
<organism evidence="1 2">
    <name type="scientific">Rotaria sordida</name>
    <dbReference type="NCBI Taxonomy" id="392033"/>
    <lineage>
        <taxon>Eukaryota</taxon>
        <taxon>Metazoa</taxon>
        <taxon>Spiralia</taxon>
        <taxon>Gnathifera</taxon>
        <taxon>Rotifera</taxon>
        <taxon>Eurotatoria</taxon>
        <taxon>Bdelloidea</taxon>
        <taxon>Philodinida</taxon>
        <taxon>Philodinidae</taxon>
        <taxon>Rotaria</taxon>
    </lineage>
</organism>